<dbReference type="OrthoDB" id="5125396at2"/>
<evidence type="ECO:0000313" key="4">
    <source>
        <dbReference type="Proteomes" id="UP000278886"/>
    </source>
</evidence>
<feature type="transmembrane region" description="Helical" evidence="1">
    <location>
        <begin position="70"/>
        <end position="92"/>
    </location>
</feature>
<keyword evidence="1" id="KW-0812">Transmembrane</keyword>
<evidence type="ECO:0000256" key="1">
    <source>
        <dbReference type="SAM" id="Phobius"/>
    </source>
</evidence>
<evidence type="ECO:0000313" key="3">
    <source>
        <dbReference type="EMBL" id="AYF96992.1"/>
    </source>
</evidence>
<keyword evidence="4" id="KW-1185">Reference proteome</keyword>
<sequence length="198" mass="20039">MTPRAARLLRGSVLGLVATALAAVSHLAAGGPAPTTLALVLGAVFAVAVGTAAVGRAAAARPIGLARTVVAVVIAQLAFHLVFSLLGSGATVARGGGHHHEVLTLLADPQGAVAQGGASMWLAHLGAGALTVLYLRHLERRVWALLARVGAYLVRVPGIRMPAAARAVVTRIPATGRPALDPLRHAIARRGPPAPSRV</sequence>
<feature type="transmembrane region" description="Helical" evidence="1">
    <location>
        <begin position="40"/>
        <end position="58"/>
    </location>
</feature>
<keyword evidence="1" id="KW-1133">Transmembrane helix</keyword>
<feature type="signal peptide" evidence="2">
    <location>
        <begin position="1"/>
        <end position="22"/>
    </location>
</feature>
<keyword evidence="2" id="KW-0732">Signal</keyword>
<dbReference type="RefSeq" id="WP_120761343.1">
    <property type="nucleotide sequence ID" value="NZ_CP032630.1"/>
</dbReference>
<dbReference type="Proteomes" id="UP000278886">
    <property type="component" value="Chromosome"/>
</dbReference>
<protein>
    <recommendedName>
        <fullName evidence="5">MFS transporter</fullName>
    </recommendedName>
</protein>
<dbReference type="KEGG" id="lyd:D7I47_01120"/>
<dbReference type="EMBL" id="CP032630">
    <property type="protein sequence ID" value="AYF96992.1"/>
    <property type="molecule type" value="Genomic_DNA"/>
</dbReference>
<proteinExistence type="predicted"/>
<gene>
    <name evidence="3" type="ORF">D7I47_01120</name>
</gene>
<feature type="transmembrane region" description="Helical" evidence="1">
    <location>
        <begin position="112"/>
        <end position="135"/>
    </location>
</feature>
<evidence type="ECO:0008006" key="5">
    <source>
        <dbReference type="Google" id="ProtNLM"/>
    </source>
</evidence>
<keyword evidence="1" id="KW-0472">Membrane</keyword>
<feature type="chain" id="PRO_5017407000" description="MFS transporter" evidence="2">
    <location>
        <begin position="23"/>
        <end position="198"/>
    </location>
</feature>
<dbReference type="AlphaFoldDB" id="A0A387B0J4"/>
<evidence type="ECO:0000256" key="2">
    <source>
        <dbReference type="SAM" id="SignalP"/>
    </source>
</evidence>
<organism evidence="3 4">
    <name type="scientific">Protaetiibacter intestinalis</name>
    <dbReference type="NCBI Taxonomy" id="2419774"/>
    <lineage>
        <taxon>Bacteria</taxon>
        <taxon>Bacillati</taxon>
        <taxon>Actinomycetota</taxon>
        <taxon>Actinomycetes</taxon>
        <taxon>Micrococcales</taxon>
        <taxon>Microbacteriaceae</taxon>
        <taxon>Protaetiibacter</taxon>
    </lineage>
</organism>
<reference evidence="4" key="1">
    <citation type="submission" date="2018-09" db="EMBL/GenBank/DDBJ databases">
        <title>Genome sequencing of strain 2DFWR-13.</title>
        <authorList>
            <person name="Heo J."/>
            <person name="Kim S.-J."/>
            <person name="Kwon S.-W."/>
        </authorList>
    </citation>
    <scope>NUCLEOTIDE SEQUENCE [LARGE SCALE GENOMIC DNA]</scope>
    <source>
        <strain evidence="4">2DFWR-13</strain>
    </source>
</reference>
<accession>A0A387B0J4</accession>
<name>A0A387B0J4_9MICO</name>